<organism evidence="2 3">
    <name type="scientific">Laedolimicola ammoniilytica</name>
    <dbReference type="NCBI Taxonomy" id="2981771"/>
    <lineage>
        <taxon>Bacteria</taxon>
        <taxon>Bacillati</taxon>
        <taxon>Bacillota</taxon>
        <taxon>Clostridia</taxon>
        <taxon>Lachnospirales</taxon>
        <taxon>Lachnospiraceae</taxon>
        <taxon>Laedolimicola</taxon>
    </lineage>
</organism>
<feature type="domain" description="Actin homologue MreB-like C-terminal" evidence="1">
    <location>
        <begin position="164"/>
        <end position="287"/>
    </location>
</feature>
<dbReference type="RefSeq" id="WP_158361768.1">
    <property type="nucleotide sequence ID" value="NZ_JAOQKC010000002.1"/>
</dbReference>
<dbReference type="InterPro" id="IPR049067">
    <property type="entry name" value="MreB-like_C"/>
</dbReference>
<comment type="caution">
    <text evidence="2">The sequence shown here is derived from an EMBL/GenBank/DDBJ whole genome shotgun (WGS) entry which is preliminary data.</text>
</comment>
<dbReference type="SUPFAM" id="SSF53067">
    <property type="entry name" value="Actin-like ATPase domain"/>
    <property type="match status" value="2"/>
</dbReference>
<proteinExistence type="predicted"/>
<dbReference type="Proteomes" id="UP001652461">
    <property type="component" value="Unassembled WGS sequence"/>
</dbReference>
<dbReference type="Pfam" id="PF21522">
    <property type="entry name" value="MreB-like_C"/>
    <property type="match status" value="1"/>
</dbReference>
<protein>
    <submittedName>
        <fullName evidence="2">ParM/StbA family protein</fullName>
    </submittedName>
</protein>
<evidence type="ECO:0000313" key="3">
    <source>
        <dbReference type="Proteomes" id="UP001652461"/>
    </source>
</evidence>
<dbReference type="Gene3D" id="3.30.420.40">
    <property type="match status" value="1"/>
</dbReference>
<accession>A0ABT2RTN7</accession>
<evidence type="ECO:0000259" key="1">
    <source>
        <dbReference type="Pfam" id="PF21522"/>
    </source>
</evidence>
<reference evidence="2 3" key="1">
    <citation type="journal article" date="2021" name="ISME Commun">
        <title>Automated analysis of genomic sequences facilitates high-throughput and comprehensive description of bacteria.</title>
        <authorList>
            <person name="Hitch T.C.A."/>
        </authorList>
    </citation>
    <scope>NUCLEOTIDE SEQUENCE [LARGE SCALE GENOMIC DNA]</scope>
    <source>
        <strain evidence="2 3">Sanger_04</strain>
    </source>
</reference>
<sequence>MAGKPMLIAVDTGNHSIKTPNTVFRACYTEYDGALGGDCLVYEGKSYSICDKKFPHEDNKANFDYMLLVMIAMAKEIMLKKEKRDLRLPEVIEQNVVLCLGLPPLHVKKYRDQYIEFYKRDYDFSYAGQKFKIHVDDVMIFSQCLAAANSQLGNIVSKGSNIYLIDIGGYTTDILNLVKESGSGRVELNKDCIRTMNKGVLRMYSSIVNRIEEEKDYEIPFVDLDRYFLETKRSVQLEDQLHEIYDSVSKDYVFNLLNGFLEEGVKLTSAVPVFLGGGSQIFMSHIKDYFAGKSHRYEPIFITDVKANAQGYLDMGRNLRKE</sequence>
<dbReference type="EMBL" id="JAOQKC010000002">
    <property type="protein sequence ID" value="MCU6695686.1"/>
    <property type="molecule type" value="Genomic_DNA"/>
</dbReference>
<name>A0ABT2RTN7_9FIRM</name>
<gene>
    <name evidence="2" type="ORF">OCV63_02080</name>
</gene>
<keyword evidence="3" id="KW-1185">Reference proteome</keyword>
<dbReference type="InterPro" id="IPR043129">
    <property type="entry name" value="ATPase_NBD"/>
</dbReference>
<evidence type="ECO:0000313" key="2">
    <source>
        <dbReference type="EMBL" id="MCU6695686.1"/>
    </source>
</evidence>